<dbReference type="GO" id="GO:0005886">
    <property type="term" value="C:plasma membrane"/>
    <property type="evidence" value="ECO:0007669"/>
    <property type="project" value="TreeGrafter"/>
</dbReference>
<feature type="transmembrane region" description="Helical" evidence="1">
    <location>
        <begin position="79"/>
        <end position="100"/>
    </location>
</feature>
<dbReference type="RefSeq" id="WP_027238099.1">
    <property type="nucleotide sequence ID" value="NZ_CP081064.1"/>
</dbReference>
<feature type="transmembrane region" description="Helical" evidence="1">
    <location>
        <begin position="21"/>
        <end position="40"/>
    </location>
</feature>
<dbReference type="Proteomes" id="UP001058713">
    <property type="component" value="Chromosome"/>
</dbReference>
<reference evidence="2" key="1">
    <citation type="submission" date="2021-08" db="EMBL/GenBank/DDBJ databases">
        <authorList>
            <person name="Nwanade C."/>
            <person name="Wang M."/>
            <person name="Masoudi A."/>
            <person name="Yu Z."/>
            <person name="Liu J."/>
        </authorList>
    </citation>
    <scope>NUCLEOTIDE SEQUENCE</scope>
    <source>
        <strain evidence="2">S122</strain>
        <strain evidence="3">S141</strain>
    </source>
</reference>
<dbReference type="EMBL" id="CP081070">
    <property type="protein sequence ID" value="UWQ55136.1"/>
    <property type="molecule type" value="Genomic_DNA"/>
</dbReference>
<dbReference type="Proteomes" id="UP001058184">
    <property type="component" value="Chromosome"/>
</dbReference>
<evidence type="ECO:0000313" key="4">
    <source>
        <dbReference type="Proteomes" id="UP001058184"/>
    </source>
</evidence>
<dbReference type="InterPro" id="IPR051907">
    <property type="entry name" value="DoxX-like_oxidoreductase"/>
</dbReference>
<dbReference type="PANTHER" id="PTHR33452:SF1">
    <property type="entry name" value="INNER MEMBRANE PROTEIN YPHA-RELATED"/>
    <property type="match status" value="1"/>
</dbReference>
<dbReference type="AlphaFoldDB" id="A0A9Q9HIT2"/>
<evidence type="ECO:0000256" key="1">
    <source>
        <dbReference type="SAM" id="Phobius"/>
    </source>
</evidence>
<keyword evidence="1" id="KW-0472">Membrane</keyword>
<dbReference type="PANTHER" id="PTHR33452">
    <property type="entry name" value="OXIDOREDUCTASE CATD-RELATED"/>
    <property type="match status" value="1"/>
</dbReference>
<keyword evidence="4" id="KW-1185">Reference proteome</keyword>
<evidence type="ECO:0000313" key="3">
    <source>
        <dbReference type="EMBL" id="UWQ59752.1"/>
    </source>
</evidence>
<dbReference type="EMBL" id="CP081078">
    <property type="protein sequence ID" value="UWQ59752.1"/>
    <property type="molecule type" value="Genomic_DNA"/>
</dbReference>
<sequence length="178" mass="19203">MHALVSTYYSITSKADRTSDFLVPTLARLVFAAVLLVYYWNSAGLKIDGSIFTPSAGAFGQIFPKAAEEVLYDVSQMNIFQRLVIFAGTVAEYVLPALILIGLLTRLAALGTIGFIWVQTLVDVTGHGVKLGSLFDNSIGLIDQRVMWTFLLLVLVVKGAGPLSLDALLRRVAKPAAA</sequence>
<protein>
    <submittedName>
        <fullName evidence="2">DoxX family protein</fullName>
    </submittedName>
</protein>
<evidence type="ECO:0000313" key="2">
    <source>
        <dbReference type="EMBL" id="UWQ55136.1"/>
    </source>
</evidence>
<evidence type="ECO:0000313" key="5">
    <source>
        <dbReference type="Proteomes" id="UP001058713"/>
    </source>
</evidence>
<dbReference type="KEGG" id="lcae:K3721_06260"/>
<organism evidence="2 5">
    <name type="scientific">Leisingera caerulea</name>
    <name type="common">Phaeobacter caeruleus</name>
    <dbReference type="NCBI Taxonomy" id="506591"/>
    <lineage>
        <taxon>Bacteria</taxon>
        <taxon>Pseudomonadati</taxon>
        <taxon>Pseudomonadota</taxon>
        <taxon>Alphaproteobacteria</taxon>
        <taxon>Rhodobacterales</taxon>
        <taxon>Roseobacteraceae</taxon>
        <taxon>Leisingera</taxon>
    </lineage>
</organism>
<feature type="transmembrane region" description="Helical" evidence="1">
    <location>
        <begin position="107"/>
        <end position="126"/>
    </location>
</feature>
<keyword evidence="1" id="KW-0812">Transmembrane</keyword>
<proteinExistence type="predicted"/>
<keyword evidence="1" id="KW-1133">Transmembrane helix</keyword>
<gene>
    <name evidence="2" type="ORF">K3721_06260</name>
    <name evidence="3" type="ORF">K3722_06390</name>
</gene>
<name>A0A9Q9HIT2_LEICA</name>
<accession>A0A9Q9HIT2</accession>
<feature type="transmembrane region" description="Helical" evidence="1">
    <location>
        <begin position="146"/>
        <end position="165"/>
    </location>
</feature>